<evidence type="ECO:0000313" key="2">
    <source>
        <dbReference type="Proteomes" id="UP000241868"/>
    </source>
</evidence>
<comment type="caution">
    <text evidence="1">The sequence shown here is derived from an EMBL/GenBank/DDBJ whole genome shotgun (WGS) entry which is preliminary data.</text>
</comment>
<dbReference type="AlphaFoldDB" id="A0A2P7TY29"/>
<proteinExistence type="predicted"/>
<organism evidence="1 2">
    <name type="scientific">Neisseria iguanae</name>
    <dbReference type="NCBI Taxonomy" id="90242"/>
    <lineage>
        <taxon>Bacteria</taxon>
        <taxon>Pseudomonadati</taxon>
        <taxon>Pseudomonadota</taxon>
        <taxon>Betaproteobacteria</taxon>
        <taxon>Neisseriales</taxon>
        <taxon>Neisseriaceae</taxon>
        <taxon>Neisseria</taxon>
    </lineage>
</organism>
<name>A0A2P7TY29_9NEIS</name>
<dbReference type="OrthoDB" id="9180155at2"/>
<evidence type="ECO:0008006" key="3">
    <source>
        <dbReference type="Google" id="ProtNLM"/>
    </source>
</evidence>
<dbReference type="SUPFAM" id="SSF46785">
    <property type="entry name" value="Winged helix' DNA-binding domain"/>
    <property type="match status" value="1"/>
</dbReference>
<dbReference type="Gene3D" id="1.10.10.10">
    <property type="entry name" value="Winged helix-like DNA-binding domain superfamily/Winged helix DNA-binding domain"/>
    <property type="match status" value="1"/>
</dbReference>
<dbReference type="InterPro" id="IPR036390">
    <property type="entry name" value="WH_DNA-bd_sf"/>
</dbReference>
<dbReference type="InterPro" id="IPR036388">
    <property type="entry name" value="WH-like_DNA-bd_sf"/>
</dbReference>
<sequence length="127" mass="14240">MASLTDRLVQISSAATKAADVYYHDAVGLKIRELHVLRLLHSMPGSPPTELLENLAPDKTLLSKNLAALTQCGLITCKVGERDHCRQCLYLNKRGAESVWWRKPLAVIWKKTCLPDYPMKSGYNCKT</sequence>
<keyword evidence="2" id="KW-1185">Reference proteome</keyword>
<dbReference type="RefSeq" id="WP_106742687.1">
    <property type="nucleotide sequence ID" value="NZ_PXYY01000086.1"/>
</dbReference>
<protein>
    <recommendedName>
        <fullName evidence="3">MarR family transcriptional regulator</fullName>
    </recommendedName>
</protein>
<dbReference type="Proteomes" id="UP000241868">
    <property type="component" value="Unassembled WGS sequence"/>
</dbReference>
<reference evidence="1 2" key="1">
    <citation type="submission" date="2018-03" db="EMBL/GenBank/DDBJ databases">
        <title>Neisseria weixii sp. nov., isolated from the intestinal contents of Tibetan Plateau pika (Ochotona curzoniae) in Yushu, Qinghai Province, China.</title>
        <authorList>
            <person name="Gui Z."/>
        </authorList>
    </citation>
    <scope>NUCLEOTIDE SEQUENCE [LARGE SCALE GENOMIC DNA]</scope>
    <source>
        <strain evidence="1 2">ATCC 51483</strain>
    </source>
</reference>
<evidence type="ECO:0000313" key="1">
    <source>
        <dbReference type="EMBL" id="PSJ79632.1"/>
    </source>
</evidence>
<gene>
    <name evidence="1" type="ORF">C7N83_11035</name>
</gene>
<dbReference type="EMBL" id="PXYY01000086">
    <property type="protein sequence ID" value="PSJ79632.1"/>
    <property type="molecule type" value="Genomic_DNA"/>
</dbReference>
<accession>A0A2P7TY29</accession>